<dbReference type="InterPro" id="IPR046373">
    <property type="entry name" value="Acyl-CoA_Oxase/DH_mid-dom_sf"/>
</dbReference>
<comment type="caution">
    <text evidence="2">The sequence shown here is derived from an EMBL/GenBank/DDBJ whole genome shotgun (WGS) entry which is preliminary data.</text>
</comment>
<feature type="domain" description="Acyl-CoA oxidase/dehydrogenase middle" evidence="1">
    <location>
        <begin position="77"/>
        <end position="171"/>
    </location>
</feature>
<dbReference type="Proteomes" id="UP000707731">
    <property type="component" value="Unassembled WGS sequence"/>
</dbReference>
<dbReference type="InterPro" id="IPR006091">
    <property type="entry name" value="Acyl-CoA_Oxase/DH_mid-dom"/>
</dbReference>
<dbReference type="Gene3D" id="2.40.110.10">
    <property type="entry name" value="Butyryl-CoA Dehydrogenase, subunit A, domain 2"/>
    <property type="match status" value="1"/>
</dbReference>
<name>A0ABS0DE86_9NOCA</name>
<evidence type="ECO:0000313" key="3">
    <source>
        <dbReference type="Proteomes" id="UP000707731"/>
    </source>
</evidence>
<dbReference type="RefSeq" id="WP_195003604.1">
    <property type="nucleotide sequence ID" value="NZ_JADLQN010000003.1"/>
</dbReference>
<dbReference type="Pfam" id="PF02770">
    <property type="entry name" value="Acyl-CoA_dh_M"/>
    <property type="match status" value="1"/>
</dbReference>
<evidence type="ECO:0000259" key="1">
    <source>
        <dbReference type="Pfam" id="PF02770"/>
    </source>
</evidence>
<gene>
    <name evidence="2" type="ORF">IU449_19905</name>
</gene>
<sequence>MSTVFDHLLTEEPGEPTPSMNEAWERYRVVSGRFPDAVDAAVAGGFAADRLGYAFLAGYQAAIVALLPDLPRDRAYALAATEQGGGHPAAIRTVVSERDGVWTVRGTKTFTTLAGLARGLVVVASQGTGRDGRNRLAAVLVDVTESAVTIADRPALAFAPEIPHAVVTFEDARATPLPGDGYTDVLKPFRTIEDIHVTAAALGWLARVGRQANWPPPVLQRLLGLVAALRGLGACPPLSSGVHVALAGVFDDVERLLADIEPLWSLVEDRTRARWERDRPLLGVAGRARDLRLATAWRAVGAAD</sequence>
<accession>A0ABS0DE86</accession>
<keyword evidence="3" id="KW-1185">Reference proteome</keyword>
<protein>
    <submittedName>
        <fullName evidence="2">Acyl-CoA dehydrogenase family protein</fullName>
    </submittedName>
</protein>
<dbReference type="SUPFAM" id="SSF56645">
    <property type="entry name" value="Acyl-CoA dehydrogenase NM domain-like"/>
    <property type="match status" value="1"/>
</dbReference>
<dbReference type="EMBL" id="JADLQN010000003">
    <property type="protein sequence ID" value="MBF6356781.1"/>
    <property type="molecule type" value="Genomic_DNA"/>
</dbReference>
<proteinExistence type="predicted"/>
<organism evidence="2 3">
    <name type="scientific">Nocardia higoensis</name>
    <dbReference type="NCBI Taxonomy" id="228599"/>
    <lineage>
        <taxon>Bacteria</taxon>
        <taxon>Bacillati</taxon>
        <taxon>Actinomycetota</taxon>
        <taxon>Actinomycetes</taxon>
        <taxon>Mycobacteriales</taxon>
        <taxon>Nocardiaceae</taxon>
        <taxon>Nocardia</taxon>
    </lineage>
</organism>
<evidence type="ECO:0000313" key="2">
    <source>
        <dbReference type="EMBL" id="MBF6356781.1"/>
    </source>
</evidence>
<reference evidence="2 3" key="1">
    <citation type="submission" date="2020-10" db="EMBL/GenBank/DDBJ databases">
        <title>Identification of Nocardia species via Next-generation sequencing and recognition of intraspecies genetic diversity.</title>
        <authorList>
            <person name="Li P."/>
            <person name="Li P."/>
            <person name="Lu B."/>
        </authorList>
    </citation>
    <scope>NUCLEOTIDE SEQUENCE [LARGE SCALE GENOMIC DNA]</scope>
    <source>
        <strain evidence="2 3">BJ06-0143</strain>
    </source>
</reference>
<dbReference type="InterPro" id="IPR009100">
    <property type="entry name" value="AcylCoA_DH/oxidase_NM_dom_sf"/>
</dbReference>